<sequence length="88" mass="10145">MCNISITCRGIAMSGSKRSLAMALCCLCLLMSGNAYAEKSKKEKQCQKTRASIEKIQKKMRAGYDLKKSEKYHRQLNELYKKEFKHCM</sequence>
<dbReference type="EMBL" id="LDOU01000006">
    <property type="protein sequence ID" value="KLV10087.1"/>
    <property type="molecule type" value="Genomic_DNA"/>
</dbReference>
<proteinExistence type="predicted"/>
<feature type="chain" id="PRO_5005254041" evidence="1">
    <location>
        <begin position="38"/>
        <end position="88"/>
    </location>
</feature>
<evidence type="ECO:0000256" key="1">
    <source>
        <dbReference type="SAM" id="SignalP"/>
    </source>
</evidence>
<keyword evidence="3" id="KW-1185">Reference proteome</keyword>
<dbReference type="AlphaFoldDB" id="A0A0J1K6V3"/>
<evidence type="ECO:0000313" key="3">
    <source>
        <dbReference type="Proteomes" id="UP000035909"/>
    </source>
</evidence>
<dbReference type="Proteomes" id="UP000035909">
    <property type="component" value="Unassembled WGS sequence"/>
</dbReference>
<reference evidence="2 3" key="1">
    <citation type="submission" date="2015-05" db="EMBL/GenBank/DDBJ databases">
        <title>Photobacterium galathea sp. nov.</title>
        <authorList>
            <person name="Machado H."/>
            <person name="Gram L."/>
        </authorList>
    </citation>
    <scope>NUCLEOTIDE SEQUENCE [LARGE SCALE GENOMIC DNA]</scope>
    <source>
        <strain evidence="2 3">DSM 22954</strain>
    </source>
</reference>
<organism evidence="2 3">
    <name type="scientific">Photobacterium ganghwense</name>
    <dbReference type="NCBI Taxonomy" id="320778"/>
    <lineage>
        <taxon>Bacteria</taxon>
        <taxon>Pseudomonadati</taxon>
        <taxon>Pseudomonadota</taxon>
        <taxon>Gammaproteobacteria</taxon>
        <taxon>Vibrionales</taxon>
        <taxon>Vibrionaceae</taxon>
        <taxon>Photobacterium</taxon>
    </lineage>
</organism>
<evidence type="ECO:0000313" key="2">
    <source>
        <dbReference type="EMBL" id="KLV10087.1"/>
    </source>
</evidence>
<name>A0A0J1K6V3_9GAMM</name>
<keyword evidence="1" id="KW-0732">Signal</keyword>
<accession>A0A0J1K6V3</accession>
<protein>
    <submittedName>
        <fullName evidence="2">Uncharacterized protein</fullName>
    </submittedName>
</protein>
<dbReference type="PATRIC" id="fig|320778.3.peg.1229"/>
<gene>
    <name evidence="2" type="ORF">ABT57_05695</name>
</gene>
<feature type="signal peptide" evidence="1">
    <location>
        <begin position="1"/>
        <end position="37"/>
    </location>
</feature>
<comment type="caution">
    <text evidence="2">The sequence shown here is derived from an EMBL/GenBank/DDBJ whole genome shotgun (WGS) entry which is preliminary data.</text>
</comment>